<dbReference type="HOGENOM" id="CLU_2880255_0_0_9"/>
<dbReference type="AlphaFoldDB" id="A0A0D4CL63"/>
<proteinExistence type="predicted"/>
<keyword evidence="1" id="KW-0472">Membrane</keyword>
<dbReference type="Proteomes" id="UP000003645">
    <property type="component" value="Chromosome"/>
</dbReference>
<keyword evidence="1" id="KW-0812">Transmembrane</keyword>
<evidence type="ECO:0000256" key="1">
    <source>
        <dbReference type="SAM" id="Phobius"/>
    </source>
</evidence>
<dbReference type="EMBL" id="CP011013">
    <property type="protein sequence ID" value="AJT50606.1"/>
    <property type="molecule type" value="Genomic_DNA"/>
</dbReference>
<name>A0A0D4CL63_LIMMU</name>
<feature type="transmembrane region" description="Helical" evidence="1">
    <location>
        <begin position="40"/>
        <end position="59"/>
    </location>
</feature>
<evidence type="ECO:0000313" key="2">
    <source>
        <dbReference type="EMBL" id="AJT50606.1"/>
    </source>
</evidence>
<reference evidence="2 3" key="1">
    <citation type="journal article" date="2012" name="J. Bacteriol.">
        <title>Genome sequence of Lactobacillus mucosae LM1, isolated from piglet feces.</title>
        <authorList>
            <person name="Lee J.H."/>
            <person name="Valeriano V.D."/>
            <person name="Shin Y.R."/>
            <person name="Chae J.P."/>
            <person name="Kim G.B."/>
            <person name="Ham J.S."/>
            <person name="Chun J."/>
            <person name="Kang D.K."/>
        </authorList>
    </citation>
    <scope>NUCLEOTIDE SEQUENCE [LARGE SCALE GENOMIC DNA]</scope>
    <source>
        <strain evidence="2 3">LM1</strain>
    </source>
</reference>
<gene>
    <name evidence="2" type="ORF">LBLM1_05870</name>
</gene>
<dbReference type="KEGG" id="lmu:LBLM1_05870"/>
<evidence type="ECO:0000313" key="3">
    <source>
        <dbReference type="Proteomes" id="UP000003645"/>
    </source>
</evidence>
<feature type="transmembrane region" description="Helical" evidence="1">
    <location>
        <begin position="12"/>
        <end position="34"/>
    </location>
</feature>
<sequence length="63" mass="7183">MIHKVKVKLAEILIALVLAQWLGLWTYLLMKLFWFNKMLGFALALVMIVIALVAVALVMEPKD</sequence>
<keyword evidence="3" id="KW-1185">Reference proteome</keyword>
<organism evidence="2 3">
    <name type="scientific">Limosilactobacillus mucosae LM1</name>
    <dbReference type="NCBI Taxonomy" id="1130798"/>
    <lineage>
        <taxon>Bacteria</taxon>
        <taxon>Bacillati</taxon>
        <taxon>Bacillota</taxon>
        <taxon>Bacilli</taxon>
        <taxon>Lactobacillales</taxon>
        <taxon>Lactobacillaceae</taxon>
        <taxon>Limosilactobacillus</taxon>
    </lineage>
</organism>
<protein>
    <submittedName>
        <fullName evidence="2">Uncharacterized protein</fullName>
    </submittedName>
</protein>
<dbReference type="RefSeq" id="WP_006499506.1">
    <property type="nucleotide sequence ID" value="NZ_CP011013.1"/>
</dbReference>
<keyword evidence="1" id="KW-1133">Transmembrane helix</keyword>
<dbReference type="STRING" id="1130798.LBLM1_05870"/>
<accession>A0A0D4CL63</accession>